<reference evidence="2 3" key="1">
    <citation type="journal article" date="2014" name="Agronomy (Basel)">
        <title>A Draft Genome Sequence for Ensete ventricosum, the Drought-Tolerant Tree Against Hunger.</title>
        <authorList>
            <person name="Harrison J."/>
            <person name="Moore K.A."/>
            <person name="Paszkiewicz K."/>
            <person name="Jones T."/>
            <person name="Grant M."/>
            <person name="Ambacheew D."/>
            <person name="Muzemil S."/>
            <person name="Studholme D.J."/>
        </authorList>
    </citation>
    <scope>NUCLEOTIDE SEQUENCE [LARGE SCALE GENOMIC DNA]</scope>
</reference>
<dbReference type="Proteomes" id="UP000287651">
    <property type="component" value="Unassembled WGS sequence"/>
</dbReference>
<sequence length="123" mass="14058">MATSSPVPLSLINRATPKLPDPISFTSSYFSIISPAKVRPQEGERRSRVLRELQRRGGGGRRKREDEGTRCEETLGYIYPNGLPSTHNRENTREQRERERRHMGGSKPMDGSENEYQDGRTIK</sequence>
<gene>
    <name evidence="2" type="ORF">B296_00049511</name>
</gene>
<name>A0A426Y6X1_ENSVE</name>
<feature type="region of interest" description="Disordered" evidence="1">
    <location>
        <begin position="76"/>
        <end position="123"/>
    </location>
</feature>
<proteinExistence type="predicted"/>
<protein>
    <submittedName>
        <fullName evidence="2">Uncharacterized protein</fullName>
    </submittedName>
</protein>
<organism evidence="2 3">
    <name type="scientific">Ensete ventricosum</name>
    <name type="common">Abyssinian banana</name>
    <name type="synonym">Musa ensete</name>
    <dbReference type="NCBI Taxonomy" id="4639"/>
    <lineage>
        <taxon>Eukaryota</taxon>
        <taxon>Viridiplantae</taxon>
        <taxon>Streptophyta</taxon>
        <taxon>Embryophyta</taxon>
        <taxon>Tracheophyta</taxon>
        <taxon>Spermatophyta</taxon>
        <taxon>Magnoliopsida</taxon>
        <taxon>Liliopsida</taxon>
        <taxon>Zingiberales</taxon>
        <taxon>Musaceae</taxon>
        <taxon>Ensete</taxon>
    </lineage>
</organism>
<dbReference type="EMBL" id="AMZH03014508">
    <property type="protein sequence ID" value="RRT47518.1"/>
    <property type="molecule type" value="Genomic_DNA"/>
</dbReference>
<evidence type="ECO:0000313" key="3">
    <source>
        <dbReference type="Proteomes" id="UP000287651"/>
    </source>
</evidence>
<comment type="caution">
    <text evidence="2">The sequence shown here is derived from an EMBL/GenBank/DDBJ whole genome shotgun (WGS) entry which is preliminary data.</text>
</comment>
<dbReference type="AlphaFoldDB" id="A0A426Y6X1"/>
<feature type="compositionally biased region" description="Basic and acidic residues" evidence="1">
    <location>
        <begin position="87"/>
        <end position="102"/>
    </location>
</feature>
<accession>A0A426Y6X1</accession>
<evidence type="ECO:0000256" key="1">
    <source>
        <dbReference type="SAM" id="MobiDB-lite"/>
    </source>
</evidence>
<evidence type="ECO:0000313" key="2">
    <source>
        <dbReference type="EMBL" id="RRT47518.1"/>
    </source>
</evidence>